<sequence length="252" mass="29848">MKKILYILLFFPLFLSAQINESDTLTIKASLAVTGLYQGGNVETFIFRAKTDVSFKPWKNGVFKNQNSYVYQEFGKEKADEDILSLNFLYLNPDRKIYPFVLGFISTNFRREIDIRTLVGGGVTFQLFEKEKDWLKFSLSSEYEQTRFNETNFNVMNYNGDASIKTFRGTLWLNGSYHMFKNKLIVTHESYFQPSLEQSDNYRWQADISLELPIWKFLNFKMNYRHTFESIVIENQKEEDRFLTFGFTLKSY</sequence>
<dbReference type="InterPro" id="IPR007433">
    <property type="entry name" value="DUF481"/>
</dbReference>
<dbReference type="EMBL" id="JBHSFV010000001">
    <property type="protein sequence ID" value="MFC4632291.1"/>
    <property type="molecule type" value="Genomic_DNA"/>
</dbReference>
<dbReference type="Pfam" id="PF04338">
    <property type="entry name" value="DUF481"/>
    <property type="match status" value="1"/>
</dbReference>
<keyword evidence="1" id="KW-0732">Signal</keyword>
<dbReference type="Proteomes" id="UP001596043">
    <property type="component" value="Unassembled WGS sequence"/>
</dbReference>
<proteinExistence type="predicted"/>
<reference evidence="3" key="1">
    <citation type="journal article" date="2019" name="Int. J. Syst. Evol. Microbiol.">
        <title>The Global Catalogue of Microorganisms (GCM) 10K type strain sequencing project: providing services to taxonomists for standard genome sequencing and annotation.</title>
        <authorList>
            <consortium name="The Broad Institute Genomics Platform"/>
            <consortium name="The Broad Institute Genome Sequencing Center for Infectious Disease"/>
            <person name="Wu L."/>
            <person name="Ma J."/>
        </authorList>
    </citation>
    <scope>NUCLEOTIDE SEQUENCE [LARGE SCALE GENOMIC DNA]</scope>
    <source>
        <strain evidence="3">YJ-61-S</strain>
    </source>
</reference>
<gene>
    <name evidence="2" type="ORF">ACFO3O_00115</name>
</gene>
<name>A0ABV9HQ16_9FLAO</name>
<feature type="signal peptide" evidence="1">
    <location>
        <begin position="1"/>
        <end position="17"/>
    </location>
</feature>
<dbReference type="RefSeq" id="WP_379976477.1">
    <property type="nucleotide sequence ID" value="NZ_JBHSFV010000001.1"/>
</dbReference>
<keyword evidence="3" id="KW-1185">Reference proteome</keyword>
<evidence type="ECO:0000313" key="3">
    <source>
        <dbReference type="Proteomes" id="UP001596043"/>
    </source>
</evidence>
<comment type="caution">
    <text evidence="2">The sequence shown here is derived from an EMBL/GenBank/DDBJ whole genome shotgun (WGS) entry which is preliminary data.</text>
</comment>
<evidence type="ECO:0000313" key="2">
    <source>
        <dbReference type="EMBL" id="MFC4632291.1"/>
    </source>
</evidence>
<accession>A0ABV9HQ16</accession>
<evidence type="ECO:0000256" key="1">
    <source>
        <dbReference type="SAM" id="SignalP"/>
    </source>
</evidence>
<protein>
    <submittedName>
        <fullName evidence="2">DUF481 domain-containing protein</fullName>
    </submittedName>
</protein>
<feature type="chain" id="PRO_5045102340" evidence="1">
    <location>
        <begin position="18"/>
        <end position="252"/>
    </location>
</feature>
<organism evidence="2 3">
    <name type="scientific">Dokdonia ponticola</name>
    <dbReference type="NCBI Taxonomy" id="2041041"/>
    <lineage>
        <taxon>Bacteria</taxon>
        <taxon>Pseudomonadati</taxon>
        <taxon>Bacteroidota</taxon>
        <taxon>Flavobacteriia</taxon>
        <taxon>Flavobacteriales</taxon>
        <taxon>Flavobacteriaceae</taxon>
        <taxon>Dokdonia</taxon>
    </lineage>
</organism>